<comment type="similarity">
    <text evidence="5">Belongs to the TRAFAC class TrmE-Era-EngA-EngB-Septin-like GTPase superfamily. AIG1/Toc34/Toc159-like paraseptin GTPase family. IAN subfamily.</text>
</comment>
<keyword evidence="9" id="KW-0256">Endoplasmic reticulum</keyword>
<dbReference type="OMA" id="CEKHEAL"/>
<evidence type="ECO:0000256" key="1">
    <source>
        <dbReference type="ARBA" id="ARBA00004173"/>
    </source>
</evidence>
<evidence type="ECO:0000256" key="13">
    <source>
        <dbReference type="ARBA" id="ARBA00056809"/>
    </source>
</evidence>
<keyword evidence="12" id="KW-0342">GTP-binding</keyword>
<evidence type="ECO:0000256" key="9">
    <source>
        <dbReference type="ARBA" id="ARBA00022824"/>
    </source>
</evidence>
<evidence type="ECO:0000256" key="2">
    <source>
        <dbReference type="ARBA" id="ARBA00004240"/>
    </source>
</evidence>
<dbReference type="AlphaFoldDB" id="A0A671UBJ6"/>
<dbReference type="InterPro" id="IPR027417">
    <property type="entry name" value="P-loop_NTPase"/>
</dbReference>
<keyword evidence="18" id="KW-1185">Reference proteome</keyword>
<dbReference type="Ensembl" id="ENSSAUT00010011825.1">
    <property type="protein sequence ID" value="ENSSAUP00010011122.1"/>
    <property type="gene ID" value="ENSSAUG00010005363.1"/>
</dbReference>
<evidence type="ECO:0000313" key="17">
    <source>
        <dbReference type="Ensembl" id="ENSSAUP00010011122.1"/>
    </source>
</evidence>
<name>A0A671UBJ6_SPAAU</name>
<dbReference type="PANTHER" id="PTHR10903:SF170">
    <property type="entry name" value="GTPASE IMAP FAMILY MEMBER 7"/>
    <property type="match status" value="1"/>
</dbReference>
<evidence type="ECO:0000256" key="6">
    <source>
        <dbReference type="ARBA" id="ARBA00022490"/>
    </source>
</evidence>
<dbReference type="PANTHER" id="PTHR10903">
    <property type="entry name" value="GTPASE, IMAP FAMILY MEMBER-RELATED"/>
    <property type="match status" value="1"/>
</dbReference>
<dbReference type="GO" id="GO:0005794">
    <property type="term" value="C:Golgi apparatus"/>
    <property type="evidence" value="ECO:0007669"/>
    <property type="project" value="UniProtKB-SubCell"/>
</dbReference>
<keyword evidence="10" id="KW-0333">Golgi apparatus</keyword>
<evidence type="ECO:0000256" key="7">
    <source>
        <dbReference type="ARBA" id="ARBA00022737"/>
    </source>
</evidence>
<dbReference type="FunFam" id="3.40.50.300:FF:000536">
    <property type="entry name" value="GTPase IMAP family member 8"/>
    <property type="match status" value="1"/>
</dbReference>
<keyword evidence="8" id="KW-0547">Nucleotide-binding</keyword>
<evidence type="ECO:0000256" key="8">
    <source>
        <dbReference type="ARBA" id="ARBA00022741"/>
    </source>
</evidence>
<dbReference type="GeneTree" id="ENSGT01120000271858"/>
<dbReference type="Proteomes" id="UP000472265">
    <property type="component" value="Unassembled WGS sequence"/>
</dbReference>
<evidence type="ECO:0000256" key="12">
    <source>
        <dbReference type="ARBA" id="ARBA00023134"/>
    </source>
</evidence>
<comment type="function">
    <text evidence="13">Exerts an anti-apoptotic effect in the immune system and is involved in responses to infections.</text>
</comment>
<comment type="subcellular location">
    <subcellularLocation>
        <location evidence="3">Cytoplasm</location>
        <location evidence="3">Cytosol</location>
    </subcellularLocation>
    <subcellularLocation>
        <location evidence="2">Endoplasmic reticulum</location>
    </subcellularLocation>
    <subcellularLocation>
        <location evidence="4">Golgi apparatus</location>
    </subcellularLocation>
    <subcellularLocation>
        <location evidence="1">Mitochondrion</location>
    </subcellularLocation>
</comment>
<keyword evidence="6" id="KW-0963">Cytoplasm</keyword>
<evidence type="ECO:0000256" key="5">
    <source>
        <dbReference type="ARBA" id="ARBA00008535"/>
    </source>
</evidence>
<evidence type="ECO:0000256" key="11">
    <source>
        <dbReference type="ARBA" id="ARBA00023128"/>
    </source>
</evidence>
<reference evidence="17" key="1">
    <citation type="submission" date="2025-08" db="UniProtKB">
        <authorList>
            <consortium name="Ensembl"/>
        </authorList>
    </citation>
    <scope>IDENTIFICATION</scope>
</reference>
<evidence type="ECO:0000259" key="16">
    <source>
        <dbReference type="PROSITE" id="PS51720"/>
    </source>
</evidence>
<dbReference type="GO" id="GO:0005783">
    <property type="term" value="C:endoplasmic reticulum"/>
    <property type="evidence" value="ECO:0007669"/>
    <property type="project" value="UniProtKB-SubCell"/>
</dbReference>
<evidence type="ECO:0000256" key="3">
    <source>
        <dbReference type="ARBA" id="ARBA00004514"/>
    </source>
</evidence>
<dbReference type="InParanoid" id="A0A671UBJ6"/>
<sequence>MMREEESRSSTKDTLVLIGKTGSGKSATANTILGKYFESRASQRSVTKTCQKETGEIDGRRVVVVDTPGLFDTTLSKDEIKEEILKCISMLSPGPHAFLLVLQIGRFTPEEEEAVKLIKTLFGENSGDFIIVLFTRGDDLDDQPIESYIKEECADFVKHLIEECGGRCHVFNNSDEKNQEQVRELLNKIDTMVTENGGGCFTTQPEMERNVKEILKENCIIQ</sequence>
<proteinExistence type="inferred from homology"/>
<evidence type="ECO:0000256" key="15">
    <source>
        <dbReference type="ARBA" id="ARBA00077278"/>
    </source>
</evidence>
<dbReference type="GO" id="GO:0005525">
    <property type="term" value="F:GTP binding"/>
    <property type="evidence" value="ECO:0007669"/>
    <property type="project" value="UniProtKB-KW"/>
</dbReference>
<dbReference type="InterPro" id="IPR045058">
    <property type="entry name" value="GIMA/IAN/Toc"/>
</dbReference>
<dbReference type="GO" id="GO:0005829">
    <property type="term" value="C:cytosol"/>
    <property type="evidence" value="ECO:0007669"/>
    <property type="project" value="UniProtKB-SubCell"/>
</dbReference>
<protein>
    <recommendedName>
        <fullName evidence="14">GTPase IMAP family member 8</fullName>
    </recommendedName>
    <alternativeName>
        <fullName evidence="15">Immune-associated nucleotide-binding protein 9</fullName>
    </alternativeName>
</protein>
<reference evidence="17" key="2">
    <citation type="submission" date="2025-09" db="UniProtKB">
        <authorList>
            <consortium name="Ensembl"/>
        </authorList>
    </citation>
    <scope>IDENTIFICATION</scope>
</reference>
<accession>A0A671UBJ6</accession>
<feature type="domain" description="AIG1-type G" evidence="16">
    <location>
        <begin position="10"/>
        <end position="210"/>
    </location>
</feature>
<dbReference type="PROSITE" id="PS51720">
    <property type="entry name" value="G_AIG1"/>
    <property type="match status" value="1"/>
</dbReference>
<keyword evidence="7" id="KW-0677">Repeat</keyword>
<dbReference type="Gene3D" id="3.40.50.300">
    <property type="entry name" value="P-loop containing nucleotide triphosphate hydrolases"/>
    <property type="match status" value="1"/>
</dbReference>
<evidence type="ECO:0000256" key="4">
    <source>
        <dbReference type="ARBA" id="ARBA00004555"/>
    </source>
</evidence>
<dbReference type="CDD" id="cd01852">
    <property type="entry name" value="AIG1"/>
    <property type="match status" value="1"/>
</dbReference>
<dbReference type="GO" id="GO:0005739">
    <property type="term" value="C:mitochondrion"/>
    <property type="evidence" value="ECO:0007669"/>
    <property type="project" value="UniProtKB-SubCell"/>
</dbReference>
<evidence type="ECO:0000256" key="10">
    <source>
        <dbReference type="ARBA" id="ARBA00023034"/>
    </source>
</evidence>
<evidence type="ECO:0000313" key="18">
    <source>
        <dbReference type="Proteomes" id="UP000472265"/>
    </source>
</evidence>
<dbReference type="InterPro" id="IPR006703">
    <property type="entry name" value="G_AIG1"/>
</dbReference>
<organism evidence="17 18">
    <name type="scientific">Sparus aurata</name>
    <name type="common">Gilthead sea bream</name>
    <dbReference type="NCBI Taxonomy" id="8175"/>
    <lineage>
        <taxon>Eukaryota</taxon>
        <taxon>Metazoa</taxon>
        <taxon>Chordata</taxon>
        <taxon>Craniata</taxon>
        <taxon>Vertebrata</taxon>
        <taxon>Euteleostomi</taxon>
        <taxon>Actinopterygii</taxon>
        <taxon>Neopterygii</taxon>
        <taxon>Teleostei</taxon>
        <taxon>Neoteleostei</taxon>
        <taxon>Acanthomorphata</taxon>
        <taxon>Eupercaria</taxon>
        <taxon>Spariformes</taxon>
        <taxon>Sparidae</taxon>
        <taxon>Sparus</taxon>
    </lineage>
</organism>
<dbReference type="SUPFAM" id="SSF52540">
    <property type="entry name" value="P-loop containing nucleoside triphosphate hydrolases"/>
    <property type="match status" value="1"/>
</dbReference>
<keyword evidence="11" id="KW-0496">Mitochondrion</keyword>
<dbReference type="Pfam" id="PF04548">
    <property type="entry name" value="AIG1"/>
    <property type="match status" value="1"/>
</dbReference>
<evidence type="ECO:0000256" key="14">
    <source>
        <dbReference type="ARBA" id="ARBA00073539"/>
    </source>
</evidence>